<proteinExistence type="predicted"/>
<dbReference type="Proteomes" id="UP001180020">
    <property type="component" value="Unassembled WGS sequence"/>
</dbReference>
<organism evidence="2 3">
    <name type="scientific">Acorus calamus</name>
    <name type="common">Sweet flag</name>
    <dbReference type="NCBI Taxonomy" id="4465"/>
    <lineage>
        <taxon>Eukaryota</taxon>
        <taxon>Viridiplantae</taxon>
        <taxon>Streptophyta</taxon>
        <taxon>Embryophyta</taxon>
        <taxon>Tracheophyta</taxon>
        <taxon>Spermatophyta</taxon>
        <taxon>Magnoliopsida</taxon>
        <taxon>Liliopsida</taxon>
        <taxon>Acoraceae</taxon>
        <taxon>Acorus</taxon>
    </lineage>
</organism>
<protein>
    <recommendedName>
        <fullName evidence="4">Mutator-like transposase</fullName>
    </recommendedName>
</protein>
<feature type="region of interest" description="Disordered" evidence="1">
    <location>
        <begin position="159"/>
        <end position="199"/>
    </location>
</feature>
<feature type="region of interest" description="Disordered" evidence="1">
    <location>
        <begin position="388"/>
        <end position="411"/>
    </location>
</feature>
<gene>
    <name evidence="2" type="ORF">QJS10_CPA10g01263</name>
</gene>
<reference evidence="2" key="2">
    <citation type="submission" date="2023-06" db="EMBL/GenBank/DDBJ databases">
        <authorList>
            <person name="Ma L."/>
            <person name="Liu K.-W."/>
            <person name="Li Z."/>
            <person name="Hsiao Y.-Y."/>
            <person name="Qi Y."/>
            <person name="Fu T."/>
            <person name="Tang G."/>
            <person name="Zhang D."/>
            <person name="Sun W.-H."/>
            <person name="Liu D.-K."/>
            <person name="Li Y."/>
            <person name="Chen G.-Z."/>
            <person name="Liu X.-D."/>
            <person name="Liao X.-Y."/>
            <person name="Jiang Y.-T."/>
            <person name="Yu X."/>
            <person name="Hao Y."/>
            <person name="Huang J."/>
            <person name="Zhao X.-W."/>
            <person name="Ke S."/>
            <person name="Chen Y.-Y."/>
            <person name="Wu W.-L."/>
            <person name="Hsu J.-L."/>
            <person name="Lin Y.-F."/>
            <person name="Huang M.-D."/>
            <person name="Li C.-Y."/>
            <person name="Huang L."/>
            <person name="Wang Z.-W."/>
            <person name="Zhao X."/>
            <person name="Zhong W.-Y."/>
            <person name="Peng D.-H."/>
            <person name="Ahmad S."/>
            <person name="Lan S."/>
            <person name="Zhang J.-S."/>
            <person name="Tsai W.-C."/>
            <person name="Van De Peer Y."/>
            <person name="Liu Z.-J."/>
        </authorList>
    </citation>
    <scope>NUCLEOTIDE SEQUENCE</scope>
    <source>
        <strain evidence="2">CP</strain>
        <tissue evidence="2">Leaves</tissue>
    </source>
</reference>
<evidence type="ECO:0000256" key="1">
    <source>
        <dbReference type="SAM" id="MobiDB-lite"/>
    </source>
</evidence>
<reference evidence="2" key="1">
    <citation type="journal article" date="2023" name="Nat. Commun.">
        <title>Diploid and tetraploid genomes of Acorus and the evolution of monocots.</title>
        <authorList>
            <person name="Ma L."/>
            <person name="Liu K.W."/>
            <person name="Li Z."/>
            <person name="Hsiao Y.Y."/>
            <person name="Qi Y."/>
            <person name="Fu T."/>
            <person name="Tang G.D."/>
            <person name="Zhang D."/>
            <person name="Sun W.H."/>
            <person name="Liu D.K."/>
            <person name="Li Y."/>
            <person name="Chen G.Z."/>
            <person name="Liu X.D."/>
            <person name="Liao X.Y."/>
            <person name="Jiang Y.T."/>
            <person name="Yu X."/>
            <person name="Hao Y."/>
            <person name="Huang J."/>
            <person name="Zhao X.W."/>
            <person name="Ke S."/>
            <person name="Chen Y.Y."/>
            <person name="Wu W.L."/>
            <person name="Hsu J.L."/>
            <person name="Lin Y.F."/>
            <person name="Huang M.D."/>
            <person name="Li C.Y."/>
            <person name="Huang L."/>
            <person name="Wang Z.W."/>
            <person name="Zhao X."/>
            <person name="Zhong W.Y."/>
            <person name="Peng D.H."/>
            <person name="Ahmad S."/>
            <person name="Lan S."/>
            <person name="Zhang J.S."/>
            <person name="Tsai W.C."/>
            <person name="Van de Peer Y."/>
            <person name="Liu Z.J."/>
        </authorList>
    </citation>
    <scope>NUCLEOTIDE SEQUENCE</scope>
    <source>
        <strain evidence="2">CP</strain>
    </source>
</reference>
<evidence type="ECO:0000313" key="2">
    <source>
        <dbReference type="EMBL" id="KAK1307132.1"/>
    </source>
</evidence>
<keyword evidence="3" id="KW-1185">Reference proteome</keyword>
<feature type="compositionally biased region" description="Basic residues" evidence="1">
    <location>
        <begin position="351"/>
        <end position="361"/>
    </location>
</feature>
<evidence type="ECO:0000313" key="3">
    <source>
        <dbReference type="Proteomes" id="UP001180020"/>
    </source>
</evidence>
<dbReference type="EMBL" id="JAUJYO010000010">
    <property type="protein sequence ID" value="KAK1307132.1"/>
    <property type="molecule type" value="Genomic_DNA"/>
</dbReference>
<feature type="compositionally biased region" description="Acidic residues" evidence="1">
    <location>
        <begin position="166"/>
        <end position="199"/>
    </location>
</feature>
<dbReference type="AlphaFoldDB" id="A0AAV9E4X0"/>
<sequence length="513" mass="58195">MDEDTLYKVTFVYDGYWKSVKSAHGHRYVQGRQFTEILDSDKIALIDLWDDIGPWSKSSNPQHVSFTYMVPNSMPKQYIEINIDSRLLQIFKENNRTKRFTLYVVQKEDAALSISHMPTSEIASERGDNEVLQQVTDNVDDLEVQDDLYGQQEDRVLNAIDKGDSDAEEDFEADSEEESDKENEMEDAQDGEDEHEEDVVLPNSVSCSDHEVSSDRFEGEFVEIDSERPKVVVGSRFPSVDHFRDALKQHCVTNEFEVKVQKARTKAIELIHGKPAESYRLIPELREEILKANLNTLITRIRGLDICDFVHEYYSLERFRLFYAIPIGALASRDQWEKVELPFTVGPPKTVRPRGRPRKNRIRDPNEKKKRRHMCTLCKEYGHHRSSCKNPIGISQRGEVGGRDRRRGRGRGRSMRFIHRDDGQVSGVACNTQSHSVGVQRSNMGGTPEMGQGQGFRNGINISTRGGGVRRGKTLGVKPSGRAISKAPKERVKCPAKRGGGAIQNIGTQSSNI</sequence>
<feature type="region of interest" description="Disordered" evidence="1">
    <location>
        <begin position="347"/>
        <end position="370"/>
    </location>
</feature>
<evidence type="ECO:0008006" key="4">
    <source>
        <dbReference type="Google" id="ProtNLM"/>
    </source>
</evidence>
<comment type="caution">
    <text evidence="2">The sequence shown here is derived from an EMBL/GenBank/DDBJ whole genome shotgun (WGS) entry which is preliminary data.</text>
</comment>
<name>A0AAV9E4X0_ACOCL</name>
<accession>A0AAV9E4X0</accession>
<feature type="region of interest" description="Disordered" evidence="1">
    <location>
        <begin position="480"/>
        <end position="513"/>
    </location>
</feature>